<accession>A0AAN5BVG6</accession>
<feature type="region of interest" description="Disordered" evidence="1">
    <location>
        <begin position="257"/>
        <end position="309"/>
    </location>
</feature>
<keyword evidence="2" id="KW-0472">Membrane</keyword>
<evidence type="ECO:0000256" key="2">
    <source>
        <dbReference type="SAM" id="Phobius"/>
    </source>
</evidence>
<dbReference type="AlphaFoldDB" id="A0AAN5BVG6"/>
<proteinExistence type="predicted"/>
<evidence type="ECO:0000256" key="1">
    <source>
        <dbReference type="SAM" id="MobiDB-lite"/>
    </source>
</evidence>
<reference evidence="3" key="1">
    <citation type="submission" date="2023-04" db="EMBL/GenBank/DDBJ databases">
        <title>Aspergillus oryzae NBRC 4228.</title>
        <authorList>
            <person name="Ichikawa N."/>
            <person name="Sato H."/>
            <person name="Tonouchi N."/>
        </authorList>
    </citation>
    <scope>NUCLEOTIDE SEQUENCE</scope>
    <source>
        <strain evidence="3">NBRC 4228</strain>
    </source>
</reference>
<organism evidence="3 4">
    <name type="scientific">Aspergillus oryzae</name>
    <name type="common">Yellow koji mold</name>
    <dbReference type="NCBI Taxonomy" id="5062"/>
    <lineage>
        <taxon>Eukaryota</taxon>
        <taxon>Fungi</taxon>
        <taxon>Dikarya</taxon>
        <taxon>Ascomycota</taxon>
        <taxon>Pezizomycotina</taxon>
        <taxon>Eurotiomycetes</taxon>
        <taxon>Eurotiomycetidae</taxon>
        <taxon>Eurotiales</taxon>
        <taxon>Aspergillaceae</taxon>
        <taxon>Aspergillus</taxon>
        <taxon>Aspergillus subgen. Circumdati</taxon>
    </lineage>
</organism>
<evidence type="ECO:0000313" key="3">
    <source>
        <dbReference type="EMBL" id="GMG28202.1"/>
    </source>
</evidence>
<keyword evidence="2" id="KW-1133">Transmembrane helix</keyword>
<feature type="transmembrane region" description="Helical" evidence="2">
    <location>
        <begin position="78"/>
        <end position="100"/>
    </location>
</feature>
<comment type="caution">
    <text evidence="3">The sequence shown here is derived from an EMBL/GenBank/DDBJ whole genome shotgun (WGS) entry which is preliminary data.</text>
</comment>
<feature type="region of interest" description="Disordered" evidence="1">
    <location>
        <begin position="175"/>
        <end position="201"/>
    </location>
</feature>
<feature type="transmembrane region" description="Helical" evidence="2">
    <location>
        <begin position="46"/>
        <end position="66"/>
    </location>
</feature>
<sequence>MYVQQSKPPSNSLLYITHCFTNSEDFHVNSFGAMDLRTSSHIPSDALVQFYTAVRITVAVVFFTIAREPPAFLTQVGPPLSAVTTTLSPCFIIFLVPYYLRLATRRIPRDAPTYVDESVCTDVEEDERTEVDMSEIDISSDETVIHDPNWEEEEDGSKVEKYENSGILFQELAGEAARDEGDTTEEGPSQETEGELLGRSDILSGDETIHEVSTKEGNVGGNERLEDAEVEFSDEITGAVDLDEMVVGVSAKLEENDRVPCGEMPDVTDQSTEGDNLRESPPPKVNTHKPSPTPDFPPSSTLSGKRLRTYWDPAPGNELYISRQTRTFESFHVALESRTRPPWAFG</sequence>
<dbReference type="EMBL" id="BSYA01000042">
    <property type="protein sequence ID" value="GMG28202.1"/>
    <property type="molecule type" value="Genomic_DNA"/>
</dbReference>
<gene>
    <name evidence="3" type="ORF">Aory04_000467300</name>
</gene>
<keyword evidence="2" id="KW-0812">Transmembrane</keyword>
<dbReference type="Proteomes" id="UP001165205">
    <property type="component" value="Unassembled WGS sequence"/>
</dbReference>
<name>A0AAN5BVG6_ASPOZ</name>
<evidence type="ECO:0000313" key="4">
    <source>
        <dbReference type="Proteomes" id="UP001165205"/>
    </source>
</evidence>
<protein>
    <submittedName>
        <fullName evidence="3">Unnamed protein product</fullName>
    </submittedName>
</protein>